<dbReference type="AlphaFoldDB" id="A0A067R2K4"/>
<accession>A0A067R2K4</accession>
<organism evidence="3 4">
    <name type="scientific">Zootermopsis nevadensis</name>
    <name type="common">Dampwood termite</name>
    <dbReference type="NCBI Taxonomy" id="136037"/>
    <lineage>
        <taxon>Eukaryota</taxon>
        <taxon>Metazoa</taxon>
        <taxon>Ecdysozoa</taxon>
        <taxon>Arthropoda</taxon>
        <taxon>Hexapoda</taxon>
        <taxon>Insecta</taxon>
        <taxon>Pterygota</taxon>
        <taxon>Neoptera</taxon>
        <taxon>Polyneoptera</taxon>
        <taxon>Dictyoptera</taxon>
        <taxon>Blattodea</taxon>
        <taxon>Blattoidea</taxon>
        <taxon>Termitoidae</taxon>
        <taxon>Termopsidae</taxon>
        <taxon>Zootermopsis</taxon>
    </lineage>
</organism>
<dbReference type="InterPro" id="IPR002413">
    <property type="entry name" value="V5_allergen-like"/>
</dbReference>
<dbReference type="Pfam" id="PF08562">
    <property type="entry name" value="Crisp"/>
    <property type="match status" value="1"/>
</dbReference>
<dbReference type="InterPro" id="IPR035940">
    <property type="entry name" value="CAP_sf"/>
</dbReference>
<feature type="domain" description="SCP" evidence="2">
    <location>
        <begin position="49"/>
        <end position="196"/>
    </location>
</feature>
<dbReference type="SUPFAM" id="SSF57546">
    <property type="entry name" value="Crisp domain-like"/>
    <property type="match status" value="1"/>
</dbReference>
<dbReference type="PRINTS" id="PR00838">
    <property type="entry name" value="V5ALLERGEN"/>
</dbReference>
<protein>
    <submittedName>
        <fullName evidence="3">Cysteine-rich secretory protein 2</fullName>
    </submittedName>
</protein>
<feature type="chain" id="PRO_5001644629" evidence="1">
    <location>
        <begin position="25"/>
        <end position="271"/>
    </location>
</feature>
<name>A0A067R2K4_ZOONE</name>
<dbReference type="OrthoDB" id="337038at2759"/>
<sequence length="271" mass="31671">MICGTNKLVRCCLIAFSLFHVTSAWKSDRRPQVYGDKIPRRVLEPTHKRVQRNIVLYHNFFRTRVTPPAADMLSMSWNKDAARSAQRWAEKCMLLTHDNVTGRWVDNFGSCGQNIFVSTHQVPWYFAIKTWFLERHDFTYGSSRNDLFRVGHYTQLVWATTHKVGCGFQKCERGGIKGKPYYNYVCNYCPIGNFMDRLGRPYKKGAPCSQCSKHCRLKKLCMNSCPSADLWANCQELNNTWHDWLCQNYSHEGRDRHRHCSATCNCHDRII</sequence>
<dbReference type="Gene3D" id="1.10.10.740">
    <property type="entry name" value="Crisp domain"/>
    <property type="match status" value="1"/>
</dbReference>
<dbReference type="SMART" id="SM00198">
    <property type="entry name" value="SCP"/>
    <property type="match status" value="1"/>
</dbReference>
<dbReference type="SUPFAM" id="SSF55797">
    <property type="entry name" value="PR-1-like"/>
    <property type="match status" value="1"/>
</dbReference>
<dbReference type="PANTHER" id="PTHR10334">
    <property type="entry name" value="CYSTEINE-RICH SECRETORY PROTEIN-RELATED"/>
    <property type="match status" value="1"/>
</dbReference>
<dbReference type="InterPro" id="IPR014044">
    <property type="entry name" value="CAP_dom"/>
</dbReference>
<evidence type="ECO:0000313" key="4">
    <source>
        <dbReference type="Proteomes" id="UP000027135"/>
    </source>
</evidence>
<dbReference type="eggNOG" id="KOG3017">
    <property type="taxonomic scope" value="Eukaryota"/>
</dbReference>
<dbReference type="GO" id="GO:0005576">
    <property type="term" value="C:extracellular region"/>
    <property type="evidence" value="ECO:0007669"/>
    <property type="project" value="UniProtKB-SubCell"/>
</dbReference>
<keyword evidence="4" id="KW-1185">Reference proteome</keyword>
<evidence type="ECO:0000313" key="3">
    <source>
        <dbReference type="EMBL" id="KDR16237.1"/>
    </source>
</evidence>
<dbReference type="PRINTS" id="PR00837">
    <property type="entry name" value="V5TPXLIKE"/>
</dbReference>
<dbReference type="InterPro" id="IPR018244">
    <property type="entry name" value="Allrgn_V5/Tpx1_CS"/>
</dbReference>
<dbReference type="Pfam" id="PF00188">
    <property type="entry name" value="CAP"/>
    <property type="match status" value="1"/>
</dbReference>
<gene>
    <name evidence="3" type="ORF">L798_09655</name>
</gene>
<dbReference type="STRING" id="136037.A0A067R2K4"/>
<reference evidence="3 4" key="1">
    <citation type="journal article" date="2014" name="Nat. Commun.">
        <title>Molecular traces of alternative social organization in a termite genome.</title>
        <authorList>
            <person name="Terrapon N."/>
            <person name="Li C."/>
            <person name="Robertson H.M."/>
            <person name="Ji L."/>
            <person name="Meng X."/>
            <person name="Booth W."/>
            <person name="Chen Z."/>
            <person name="Childers C.P."/>
            <person name="Glastad K.M."/>
            <person name="Gokhale K."/>
            <person name="Gowin J."/>
            <person name="Gronenberg W."/>
            <person name="Hermansen R.A."/>
            <person name="Hu H."/>
            <person name="Hunt B.G."/>
            <person name="Huylmans A.K."/>
            <person name="Khalil S.M."/>
            <person name="Mitchell R.D."/>
            <person name="Munoz-Torres M.C."/>
            <person name="Mustard J.A."/>
            <person name="Pan H."/>
            <person name="Reese J.T."/>
            <person name="Scharf M.E."/>
            <person name="Sun F."/>
            <person name="Vogel H."/>
            <person name="Xiao J."/>
            <person name="Yang W."/>
            <person name="Yang Z."/>
            <person name="Yang Z."/>
            <person name="Zhou J."/>
            <person name="Zhu J."/>
            <person name="Brent C.S."/>
            <person name="Elsik C.G."/>
            <person name="Goodisman M.A."/>
            <person name="Liberles D.A."/>
            <person name="Roe R.M."/>
            <person name="Vargo E.L."/>
            <person name="Vilcinskas A."/>
            <person name="Wang J."/>
            <person name="Bornberg-Bauer E."/>
            <person name="Korb J."/>
            <person name="Zhang G."/>
            <person name="Liebig J."/>
        </authorList>
    </citation>
    <scope>NUCLEOTIDE SEQUENCE [LARGE SCALE GENOMIC DNA]</scope>
    <source>
        <tissue evidence="3">Whole organism</tissue>
    </source>
</reference>
<dbReference type="PROSITE" id="PS01009">
    <property type="entry name" value="CRISP_1"/>
    <property type="match status" value="1"/>
</dbReference>
<dbReference type="InParanoid" id="A0A067R2K4"/>
<dbReference type="OMA" id="IWNSSYK"/>
<evidence type="ECO:0000256" key="1">
    <source>
        <dbReference type="SAM" id="SignalP"/>
    </source>
</evidence>
<dbReference type="InterPro" id="IPR013871">
    <property type="entry name" value="Cysteine_rich_secretory"/>
</dbReference>
<dbReference type="InterPro" id="IPR001283">
    <property type="entry name" value="CRISP-related"/>
</dbReference>
<keyword evidence="1" id="KW-0732">Signal</keyword>
<dbReference type="InterPro" id="IPR042076">
    <property type="entry name" value="Crisp-like_dom"/>
</dbReference>
<feature type="signal peptide" evidence="1">
    <location>
        <begin position="1"/>
        <end position="24"/>
    </location>
</feature>
<dbReference type="Gene3D" id="3.40.33.10">
    <property type="entry name" value="CAP"/>
    <property type="match status" value="1"/>
</dbReference>
<evidence type="ECO:0000259" key="2">
    <source>
        <dbReference type="SMART" id="SM00198"/>
    </source>
</evidence>
<dbReference type="Proteomes" id="UP000027135">
    <property type="component" value="Unassembled WGS sequence"/>
</dbReference>
<proteinExistence type="predicted"/>
<dbReference type="EMBL" id="KK852804">
    <property type="protein sequence ID" value="KDR16237.1"/>
    <property type="molecule type" value="Genomic_DNA"/>
</dbReference>